<evidence type="ECO:0000259" key="15">
    <source>
        <dbReference type="PROSITE" id="PS50011"/>
    </source>
</evidence>
<dbReference type="AlphaFoldDB" id="A0A2N9INN4"/>
<dbReference type="Pfam" id="PF07714">
    <property type="entry name" value="PK_Tyr_Ser-Thr"/>
    <property type="match status" value="1"/>
</dbReference>
<keyword evidence="9 13" id="KW-1133">Transmembrane helix</keyword>
<gene>
    <name evidence="16" type="ORF">FSB_LOCUS54324</name>
</gene>
<dbReference type="Gene3D" id="3.30.200.20">
    <property type="entry name" value="Phosphorylase Kinase, domain 1"/>
    <property type="match status" value="1"/>
</dbReference>
<dbReference type="SMART" id="SM00220">
    <property type="entry name" value="S_TKc"/>
    <property type="match status" value="1"/>
</dbReference>
<dbReference type="PANTHER" id="PTHR34590">
    <property type="entry name" value="OS03G0124300 PROTEIN-RELATED"/>
    <property type="match status" value="1"/>
</dbReference>
<keyword evidence="3" id="KW-0808">Transferase</keyword>
<keyword evidence="7" id="KW-0418">Kinase</keyword>
<accession>A0A2N9INN4</accession>
<evidence type="ECO:0000256" key="12">
    <source>
        <dbReference type="PROSITE-ProRule" id="PRU10141"/>
    </source>
</evidence>
<dbReference type="GO" id="GO:0016020">
    <property type="term" value="C:membrane"/>
    <property type="evidence" value="ECO:0007669"/>
    <property type="project" value="UniProtKB-SubCell"/>
</dbReference>
<proteinExistence type="predicted"/>
<keyword evidence="5 14" id="KW-0732">Signal</keyword>
<reference evidence="16" key="1">
    <citation type="submission" date="2018-02" db="EMBL/GenBank/DDBJ databases">
        <authorList>
            <person name="Cohen D.B."/>
            <person name="Kent A.D."/>
        </authorList>
    </citation>
    <scope>NUCLEOTIDE SEQUENCE</scope>
</reference>
<dbReference type="GO" id="GO:0005524">
    <property type="term" value="F:ATP binding"/>
    <property type="evidence" value="ECO:0007669"/>
    <property type="project" value="UniProtKB-UniRule"/>
</dbReference>
<evidence type="ECO:0000256" key="7">
    <source>
        <dbReference type="ARBA" id="ARBA00022777"/>
    </source>
</evidence>
<evidence type="ECO:0000256" key="9">
    <source>
        <dbReference type="ARBA" id="ARBA00022989"/>
    </source>
</evidence>
<protein>
    <recommendedName>
        <fullName evidence="15">Protein kinase domain-containing protein</fullName>
    </recommendedName>
</protein>
<feature type="signal peptide" evidence="14">
    <location>
        <begin position="1"/>
        <end position="27"/>
    </location>
</feature>
<evidence type="ECO:0000256" key="1">
    <source>
        <dbReference type="ARBA" id="ARBA00004479"/>
    </source>
</evidence>
<evidence type="ECO:0000256" key="4">
    <source>
        <dbReference type="ARBA" id="ARBA00022692"/>
    </source>
</evidence>
<dbReference type="PROSITE" id="PS00108">
    <property type="entry name" value="PROTEIN_KINASE_ST"/>
    <property type="match status" value="1"/>
</dbReference>
<evidence type="ECO:0000256" key="6">
    <source>
        <dbReference type="ARBA" id="ARBA00022741"/>
    </source>
</evidence>
<dbReference type="Pfam" id="PF12819">
    <property type="entry name" value="Malectin_like"/>
    <property type="match status" value="1"/>
</dbReference>
<sequence>MKNHSLLTHIFFFCLFFLFYHITISTSTPPYIAVENITLNCGTSDNSTAPDLRLWVGDIGSNFGPAEEPNHKSNISQAHIQSSSIDAVPYLTARLSYFQFTYVFPVTPGPKFVRLYFYSAPYSGFDKSKDFFTVKAGSFTLLQNFSASILVNPLENKNFVKEFCINVDKHQKLNLTFIPTSSNYYAFVNGIEIVSMPLYLYYRPQDLPLDLYYRAQGYKREVPLHVGQAPPQFFINYSMALEKVYRLNMGGALITPFEDTGMFREWSDGIQYMSSDHGVKRVIPRDPSLMPNYSKIPNYIAPVAVYQSAISMGLDTSKNRVSNLTWRLPVDTGFNYLVRLHFCEIVSEIFLVGTRVFTIYIDYQLAEERADVISWAESNATPIFKDYVVMIKNKSGEDMHLLSIDLHPITEENKNLDAFLIHDAILNGVEVFKLSNPDGNLARPNNVAPSLLDQQPEPAVIKSKTIFIAIGSGVGFLLVLILVCCMVVWKLRKTRRYGSCHPVPKRWWCWPNPYKRKLTRTKLPEVLCRYFTLDELKQATNNFNKELIIGVGGFGNVYMGLIDNGNMTVAIKRMKPESRQGAREFRTEIEMLSQLRHVHLVSLIGYCYDDSEMILVYEYMKNGTLCHHLYDTDNDPLTWKQRLQICIGAARGLHYLHTSTKHPIIHRDVKTTNILLDEKWVSKVSDFGLSKMGLDNSAVSTLVKGTVGYLDPDYARRQQLTEKSDVYSFGVVMFEVLCARKAMNQRLQEEQRNLASWARKCIERGTISQIIDPYLSNKMVPECLNVYVELAESCIRDQGIHRPTMNDVMEKLEFALELQENVDKAKDTNSEEESLIHLAVTSTPWYNNVYNGKVLASTSGTELTTISSGLNYPGLNSVSISITSQDVSMNTITSEG</sequence>
<keyword evidence="4 13" id="KW-0812">Transmembrane</keyword>
<dbReference type="EMBL" id="OIVN01006157">
    <property type="protein sequence ID" value="SPD26442.1"/>
    <property type="molecule type" value="Genomic_DNA"/>
</dbReference>
<dbReference type="FunFam" id="2.60.120.430:FF:000003">
    <property type="entry name" value="FERONIA receptor-like kinase"/>
    <property type="match status" value="1"/>
</dbReference>
<dbReference type="CDD" id="cd14066">
    <property type="entry name" value="STKc_IRAK"/>
    <property type="match status" value="1"/>
</dbReference>
<evidence type="ECO:0000256" key="14">
    <source>
        <dbReference type="SAM" id="SignalP"/>
    </source>
</evidence>
<dbReference type="PROSITE" id="PS50011">
    <property type="entry name" value="PROTEIN_KINASE_DOM"/>
    <property type="match status" value="1"/>
</dbReference>
<evidence type="ECO:0000256" key="8">
    <source>
        <dbReference type="ARBA" id="ARBA00022840"/>
    </source>
</evidence>
<dbReference type="PANTHER" id="PTHR34590:SF15">
    <property type="entry name" value="PROTEIN KINASE DOMAIN-CONTAINING PROTEIN"/>
    <property type="match status" value="1"/>
</dbReference>
<feature type="transmembrane region" description="Helical" evidence="13">
    <location>
        <begin position="466"/>
        <end position="489"/>
    </location>
</feature>
<comment type="subcellular location">
    <subcellularLocation>
        <location evidence="1">Membrane</location>
        <topology evidence="1">Single-pass type I membrane protein</topology>
    </subcellularLocation>
</comment>
<feature type="domain" description="Protein kinase" evidence="15">
    <location>
        <begin position="543"/>
        <end position="815"/>
    </location>
</feature>
<dbReference type="InterPro" id="IPR045272">
    <property type="entry name" value="ANXUR1/2-like"/>
</dbReference>
<dbReference type="Gene3D" id="1.10.510.10">
    <property type="entry name" value="Transferase(Phosphotransferase) domain 1"/>
    <property type="match status" value="1"/>
</dbReference>
<feature type="binding site" evidence="12">
    <location>
        <position position="572"/>
    </location>
    <ligand>
        <name>ATP</name>
        <dbReference type="ChEBI" id="CHEBI:30616"/>
    </ligand>
</feature>
<dbReference type="GO" id="GO:0004674">
    <property type="term" value="F:protein serine/threonine kinase activity"/>
    <property type="evidence" value="ECO:0007669"/>
    <property type="project" value="UniProtKB-KW"/>
</dbReference>
<evidence type="ECO:0000256" key="10">
    <source>
        <dbReference type="ARBA" id="ARBA00023136"/>
    </source>
</evidence>
<dbReference type="InterPro" id="IPR008271">
    <property type="entry name" value="Ser/Thr_kinase_AS"/>
</dbReference>
<keyword evidence="6 12" id="KW-0547">Nucleotide-binding</keyword>
<dbReference type="FunFam" id="3.30.200.20:FF:000645">
    <property type="entry name" value="Receptor-like protein kinase FERONIA"/>
    <property type="match status" value="1"/>
</dbReference>
<dbReference type="GO" id="GO:0004714">
    <property type="term" value="F:transmembrane receptor protein tyrosine kinase activity"/>
    <property type="evidence" value="ECO:0007669"/>
    <property type="project" value="InterPro"/>
</dbReference>
<keyword evidence="10 13" id="KW-0472">Membrane</keyword>
<dbReference type="GO" id="GO:0010038">
    <property type="term" value="P:response to metal ion"/>
    <property type="evidence" value="ECO:0007669"/>
    <property type="project" value="UniProtKB-ARBA"/>
</dbReference>
<evidence type="ECO:0000313" key="16">
    <source>
        <dbReference type="EMBL" id="SPD26442.1"/>
    </source>
</evidence>
<dbReference type="InterPro" id="IPR000719">
    <property type="entry name" value="Prot_kinase_dom"/>
</dbReference>
<dbReference type="InterPro" id="IPR024788">
    <property type="entry name" value="Malectin-like_Carb-bd_dom"/>
</dbReference>
<dbReference type="InterPro" id="IPR011009">
    <property type="entry name" value="Kinase-like_dom_sf"/>
</dbReference>
<keyword evidence="2" id="KW-0723">Serine/threonine-protein kinase</keyword>
<organism evidence="16">
    <name type="scientific">Fagus sylvatica</name>
    <name type="common">Beechnut</name>
    <dbReference type="NCBI Taxonomy" id="28930"/>
    <lineage>
        <taxon>Eukaryota</taxon>
        <taxon>Viridiplantae</taxon>
        <taxon>Streptophyta</taxon>
        <taxon>Embryophyta</taxon>
        <taxon>Tracheophyta</taxon>
        <taxon>Spermatophyta</taxon>
        <taxon>Magnoliopsida</taxon>
        <taxon>eudicotyledons</taxon>
        <taxon>Gunneridae</taxon>
        <taxon>Pentapetalae</taxon>
        <taxon>rosids</taxon>
        <taxon>fabids</taxon>
        <taxon>Fagales</taxon>
        <taxon>Fagaceae</taxon>
        <taxon>Fagus</taxon>
    </lineage>
</organism>
<evidence type="ECO:0000256" key="5">
    <source>
        <dbReference type="ARBA" id="ARBA00022729"/>
    </source>
</evidence>
<dbReference type="FunFam" id="1.10.510.10:FF:000252">
    <property type="entry name" value="Receptor-like protein kinase FERONIA"/>
    <property type="match status" value="1"/>
</dbReference>
<dbReference type="PROSITE" id="PS00107">
    <property type="entry name" value="PROTEIN_KINASE_ATP"/>
    <property type="match status" value="1"/>
</dbReference>
<dbReference type="SUPFAM" id="SSF56112">
    <property type="entry name" value="Protein kinase-like (PK-like)"/>
    <property type="match status" value="1"/>
</dbReference>
<keyword evidence="8 12" id="KW-0067">ATP-binding</keyword>
<evidence type="ECO:0000256" key="3">
    <source>
        <dbReference type="ARBA" id="ARBA00022679"/>
    </source>
</evidence>
<evidence type="ECO:0000256" key="2">
    <source>
        <dbReference type="ARBA" id="ARBA00022527"/>
    </source>
</evidence>
<keyword evidence="11" id="KW-0325">Glycoprotein</keyword>
<dbReference type="Gene3D" id="2.60.120.430">
    <property type="entry name" value="Galactose-binding lectin"/>
    <property type="match status" value="2"/>
</dbReference>
<dbReference type="InterPro" id="IPR001245">
    <property type="entry name" value="Ser-Thr/Tyr_kinase_cat_dom"/>
</dbReference>
<evidence type="ECO:0000256" key="13">
    <source>
        <dbReference type="SAM" id="Phobius"/>
    </source>
</evidence>
<dbReference type="InterPro" id="IPR017441">
    <property type="entry name" value="Protein_kinase_ATP_BS"/>
</dbReference>
<name>A0A2N9INN4_FAGSY</name>
<feature type="chain" id="PRO_5014996761" description="Protein kinase domain-containing protein" evidence="14">
    <location>
        <begin position="28"/>
        <end position="896"/>
    </location>
</feature>
<dbReference type="FunFam" id="2.60.120.430:FF:000007">
    <property type="entry name" value="FERONIA receptor-like kinase"/>
    <property type="match status" value="1"/>
</dbReference>
<evidence type="ECO:0000256" key="11">
    <source>
        <dbReference type="ARBA" id="ARBA00023180"/>
    </source>
</evidence>